<gene>
    <name evidence="1" type="ORF">OIU84_011339</name>
</gene>
<organism evidence="1 2">
    <name type="scientific">Salix udensis</name>
    <dbReference type="NCBI Taxonomy" id="889485"/>
    <lineage>
        <taxon>Eukaryota</taxon>
        <taxon>Viridiplantae</taxon>
        <taxon>Streptophyta</taxon>
        <taxon>Embryophyta</taxon>
        <taxon>Tracheophyta</taxon>
        <taxon>Spermatophyta</taxon>
        <taxon>Magnoliopsida</taxon>
        <taxon>eudicotyledons</taxon>
        <taxon>Gunneridae</taxon>
        <taxon>Pentapetalae</taxon>
        <taxon>rosids</taxon>
        <taxon>fabids</taxon>
        <taxon>Malpighiales</taxon>
        <taxon>Salicaceae</taxon>
        <taxon>Saliceae</taxon>
        <taxon>Salix</taxon>
    </lineage>
</organism>
<comment type="caution">
    <text evidence="1">The sequence shown here is derived from an EMBL/GenBank/DDBJ whole genome shotgun (WGS) entry which is preliminary data.</text>
</comment>
<name>A0AAD6NWW5_9ROSI</name>
<sequence>MPGNFFLGNSNSEHTIHHISVELIPSSILRQLKLAHKITILGAYLKHIIVINVNKHIFSPKPRKHSSKHMGSRCFPPVYLGLS</sequence>
<proteinExistence type="predicted"/>
<evidence type="ECO:0000313" key="2">
    <source>
        <dbReference type="Proteomes" id="UP001162972"/>
    </source>
</evidence>
<protein>
    <submittedName>
        <fullName evidence="1">Uncharacterized protein</fullName>
    </submittedName>
</protein>
<accession>A0AAD6NWW5</accession>
<dbReference type="AlphaFoldDB" id="A0AAD6NWW5"/>
<dbReference type="Proteomes" id="UP001162972">
    <property type="component" value="Chromosome 6"/>
</dbReference>
<reference evidence="1 2" key="1">
    <citation type="journal article" date="2023" name="Int. J. Mol. Sci.">
        <title>De Novo Assembly and Annotation of 11 Diverse Shrub Willow (Salix) Genomes Reveals Novel Gene Organization in Sex-Linked Regions.</title>
        <authorList>
            <person name="Hyden B."/>
            <person name="Feng K."/>
            <person name="Yates T.B."/>
            <person name="Jawdy S."/>
            <person name="Cereghino C."/>
            <person name="Smart L.B."/>
            <person name="Muchero W."/>
        </authorList>
    </citation>
    <scope>NUCLEOTIDE SEQUENCE [LARGE SCALE GENOMIC DNA]</scope>
    <source>
        <tissue evidence="1">Shoot tip</tissue>
    </source>
</reference>
<dbReference type="EMBL" id="JAPFFJ010000016">
    <property type="protein sequence ID" value="KAJ6408010.1"/>
    <property type="molecule type" value="Genomic_DNA"/>
</dbReference>
<evidence type="ECO:0000313" key="1">
    <source>
        <dbReference type="EMBL" id="KAJ6408010.1"/>
    </source>
</evidence>
<keyword evidence="2" id="KW-1185">Reference proteome</keyword>